<gene>
    <name evidence="1" type="ORF">RSA13_06160</name>
</gene>
<accession>A0AB34VI62</accession>
<reference evidence="1 2" key="1">
    <citation type="journal article" date="2016" name="Front. Microbiol.">
        <title>Genomic Resource of Rice Seed Associated Bacteria.</title>
        <authorList>
            <person name="Midha S."/>
            <person name="Bansal K."/>
            <person name="Sharma S."/>
            <person name="Kumar N."/>
            <person name="Patil P.P."/>
            <person name="Chaudhry V."/>
            <person name="Patil P.B."/>
        </authorList>
    </citation>
    <scope>NUCLEOTIDE SEQUENCE [LARGE SCALE GENOMIC DNA]</scope>
    <source>
        <strain evidence="1 2">RSA13</strain>
    </source>
</reference>
<dbReference type="EMBL" id="LDSI01000008">
    <property type="protein sequence ID" value="KTS99187.1"/>
    <property type="molecule type" value="Genomic_DNA"/>
</dbReference>
<evidence type="ECO:0000313" key="1">
    <source>
        <dbReference type="EMBL" id="KTS99187.1"/>
    </source>
</evidence>
<proteinExistence type="predicted"/>
<protein>
    <submittedName>
        <fullName evidence="1">Uncharacterized protein</fullName>
    </submittedName>
</protein>
<dbReference type="AlphaFoldDB" id="A0AB34VI62"/>
<comment type="caution">
    <text evidence="1">The sequence shown here is derived from an EMBL/GenBank/DDBJ whole genome shotgun (WGS) entry which is preliminary data.</text>
</comment>
<sequence length="101" mass="11332">MVGKMEKLSNAQMIEKLANFRATGDKLAEDVFDISEKVFTIVEHLQAKLEKTDAENETYSKLAELSEILLSSILDADKYNQSMWKDYTQVIKNLGGSAKNG</sequence>
<organism evidence="1 2">
    <name type="scientific">Pantoea stewartii</name>
    <dbReference type="NCBI Taxonomy" id="66269"/>
    <lineage>
        <taxon>Bacteria</taxon>
        <taxon>Pseudomonadati</taxon>
        <taxon>Pseudomonadota</taxon>
        <taxon>Gammaproteobacteria</taxon>
        <taxon>Enterobacterales</taxon>
        <taxon>Erwiniaceae</taxon>
        <taxon>Pantoea</taxon>
    </lineage>
</organism>
<evidence type="ECO:0000313" key="2">
    <source>
        <dbReference type="Proteomes" id="UP000072520"/>
    </source>
</evidence>
<name>A0AB34VI62_9GAMM</name>
<dbReference type="Proteomes" id="UP000072520">
    <property type="component" value="Unassembled WGS sequence"/>
</dbReference>